<name>A0A0G1KSR8_9BACT</name>
<dbReference type="Proteomes" id="UP000034797">
    <property type="component" value="Unassembled WGS sequence"/>
</dbReference>
<dbReference type="AlphaFoldDB" id="A0A0G1KSR8"/>
<comment type="caution">
    <text evidence="1">The sequence shown here is derived from an EMBL/GenBank/DDBJ whole genome shotgun (WGS) entry which is preliminary data.</text>
</comment>
<protein>
    <submittedName>
        <fullName evidence="1">Uncharacterized protein</fullName>
    </submittedName>
</protein>
<accession>A0A0G1KSR8</accession>
<gene>
    <name evidence="1" type="ORF">UW84_C0007G0002</name>
</gene>
<evidence type="ECO:0000313" key="1">
    <source>
        <dbReference type="EMBL" id="KKT86593.1"/>
    </source>
</evidence>
<sequence length="118" mass="13039">MVGVFCGVELVGDWLRRLESGSGDNEKYDYSRKLFSDDDARDGRHFLAVVYLADVGSSSIAMDSWDNGISTNESFGTRVGDEWGADTGALDFFGNIFDEDKAEKRGGVRLPRRNTSSQ</sequence>
<proteinExistence type="predicted"/>
<organism evidence="1 2">
    <name type="scientific">Candidatus Collierbacteria bacterium GW2011_GWA2_44_99</name>
    <dbReference type="NCBI Taxonomy" id="1618380"/>
    <lineage>
        <taxon>Bacteria</taxon>
        <taxon>Candidatus Collieribacteriota</taxon>
    </lineage>
</organism>
<dbReference type="EMBL" id="LCJW01000007">
    <property type="protein sequence ID" value="KKT86593.1"/>
    <property type="molecule type" value="Genomic_DNA"/>
</dbReference>
<reference evidence="1 2" key="1">
    <citation type="journal article" date="2015" name="Nature">
        <title>rRNA introns, odd ribosomes, and small enigmatic genomes across a large radiation of phyla.</title>
        <authorList>
            <person name="Brown C.T."/>
            <person name="Hug L.A."/>
            <person name="Thomas B.C."/>
            <person name="Sharon I."/>
            <person name="Castelle C.J."/>
            <person name="Singh A."/>
            <person name="Wilkins M.J."/>
            <person name="Williams K.H."/>
            <person name="Banfield J.F."/>
        </authorList>
    </citation>
    <scope>NUCLEOTIDE SEQUENCE [LARGE SCALE GENOMIC DNA]</scope>
</reference>
<evidence type="ECO:0000313" key="2">
    <source>
        <dbReference type="Proteomes" id="UP000034797"/>
    </source>
</evidence>